<dbReference type="SUPFAM" id="SSF49384">
    <property type="entry name" value="Carbohydrate-binding domain"/>
    <property type="match status" value="1"/>
</dbReference>
<proteinExistence type="inferred from homology"/>
<dbReference type="InterPro" id="IPR017853">
    <property type="entry name" value="GH"/>
</dbReference>
<dbReference type="Gene3D" id="2.60.40.680">
    <property type="match status" value="1"/>
</dbReference>
<feature type="active site" description="Proton donor" evidence="4">
    <location>
        <position position="309"/>
    </location>
</feature>
<dbReference type="Pfam" id="PF00404">
    <property type="entry name" value="Dockerin_1"/>
    <property type="match status" value="1"/>
</dbReference>
<dbReference type="Gene3D" id="3.20.20.80">
    <property type="entry name" value="Glycosidases"/>
    <property type="match status" value="1"/>
</dbReference>
<feature type="domain" description="Dockerin" evidence="7">
    <location>
        <begin position="1311"/>
        <end position="1373"/>
    </location>
</feature>
<accession>A0A1R0ZQ27</accession>
<comment type="similarity">
    <text evidence="4">Belongs to the glycosyl hydrolase 84 family.</text>
</comment>
<dbReference type="InterPro" id="IPR016134">
    <property type="entry name" value="Dockerin_dom"/>
</dbReference>
<name>A0A1R0ZQ27_9BACL</name>
<dbReference type="SUPFAM" id="SSF51445">
    <property type="entry name" value="(Trans)glycosidases"/>
    <property type="match status" value="1"/>
</dbReference>
<dbReference type="SUPFAM" id="SSF140657">
    <property type="entry name" value="Hyaluronidase post-catalytic domain-like"/>
    <property type="match status" value="1"/>
</dbReference>
<evidence type="ECO:0000313" key="10">
    <source>
        <dbReference type="Proteomes" id="UP000187425"/>
    </source>
</evidence>
<dbReference type="Pfam" id="PF07555">
    <property type="entry name" value="NAGidase"/>
    <property type="match status" value="1"/>
</dbReference>
<dbReference type="GO" id="GO:0000272">
    <property type="term" value="P:polysaccharide catabolic process"/>
    <property type="evidence" value="ECO:0007669"/>
    <property type="project" value="InterPro"/>
</dbReference>
<gene>
    <name evidence="9" type="ORF">BSK65_03740</name>
</gene>
<dbReference type="Gene3D" id="2.60.120.260">
    <property type="entry name" value="Galactose-binding domain-like"/>
    <property type="match status" value="2"/>
</dbReference>
<dbReference type="Gene3D" id="1.20.58.460">
    <property type="entry name" value="Hyaluronidase post-catalytic domain-like"/>
    <property type="match status" value="1"/>
</dbReference>
<evidence type="ECO:0000259" key="6">
    <source>
        <dbReference type="PROSITE" id="PS50022"/>
    </source>
</evidence>
<feature type="domain" description="F5/8 type C" evidence="6">
    <location>
        <begin position="880"/>
        <end position="1037"/>
    </location>
</feature>
<dbReference type="Pfam" id="PF02838">
    <property type="entry name" value="Glyco_hydro_20b"/>
    <property type="match status" value="1"/>
</dbReference>
<dbReference type="InterPro" id="IPR049019">
    <property type="entry name" value="NagJ-like_helical"/>
</dbReference>
<evidence type="ECO:0000256" key="2">
    <source>
        <dbReference type="ARBA" id="ARBA00023295"/>
    </source>
</evidence>
<keyword evidence="1 4" id="KW-0378">Hydrolase</keyword>
<dbReference type="CDD" id="cd14254">
    <property type="entry name" value="Dockerin_II"/>
    <property type="match status" value="1"/>
</dbReference>
<dbReference type="PROSITE" id="PS50022">
    <property type="entry name" value="FA58C_3"/>
    <property type="match status" value="1"/>
</dbReference>
<dbReference type="InterPro" id="IPR015882">
    <property type="entry name" value="HEX_bac_N"/>
</dbReference>
<dbReference type="InterPro" id="IPR008979">
    <property type="entry name" value="Galactose-bd-like_sf"/>
</dbReference>
<dbReference type="PANTHER" id="PTHR13170">
    <property type="entry name" value="O-GLCNACASE"/>
    <property type="match status" value="1"/>
</dbReference>
<evidence type="ECO:0000256" key="1">
    <source>
        <dbReference type="ARBA" id="ARBA00022801"/>
    </source>
</evidence>
<dbReference type="PROSITE" id="PS52009">
    <property type="entry name" value="GH84"/>
    <property type="match status" value="1"/>
</dbReference>
<dbReference type="PANTHER" id="PTHR13170:SF16">
    <property type="entry name" value="PROTEIN O-GLCNACASE"/>
    <property type="match status" value="1"/>
</dbReference>
<dbReference type="Gene3D" id="2.60.40.1180">
    <property type="entry name" value="Golgi alpha-mannosidase II"/>
    <property type="match status" value="1"/>
</dbReference>
<dbReference type="Gene3D" id="1.10.1330.10">
    <property type="entry name" value="Dockerin domain"/>
    <property type="match status" value="1"/>
</dbReference>
<evidence type="ECO:0000256" key="4">
    <source>
        <dbReference type="PROSITE-ProRule" id="PRU01353"/>
    </source>
</evidence>
<protein>
    <recommendedName>
        <fullName evidence="3">Beta-N-acetylhexosaminidase</fullName>
    </recommendedName>
</protein>
<dbReference type="GO" id="GO:0030246">
    <property type="term" value="F:carbohydrate binding"/>
    <property type="evidence" value="ECO:0007669"/>
    <property type="project" value="InterPro"/>
</dbReference>
<evidence type="ECO:0000259" key="7">
    <source>
        <dbReference type="PROSITE" id="PS51766"/>
    </source>
</evidence>
<dbReference type="SUPFAM" id="SSF49785">
    <property type="entry name" value="Galactose-binding domain-like"/>
    <property type="match status" value="2"/>
</dbReference>
<sequence>MPKKILSIFITLMMVAGLFSSFAAAADVASDLPQKDAKLTESYEIYPLPQQQTEEETTLTITQNVNVVIEDSIDQPTRKLLQRILDSKSLQVTESGAVVAGKTNIFLGTRNSSGYVDNYFTQNIPYEADHFNELDAYVLNVSTKQQNKGVIAILGKNTDAAYYGLASLKMIFDQIPDLQVRNLTIEDFSDTRSRGFIEGFYGTPWSHEDRMSLMRFGGELKMNTYIFAPKDDKYHNAQWRTPYPAAELAKIKEMVDVGHESKTQFVWAIHPGFNMINWNNYDAELQTLLAKLEQLYSVGVRQFGLFMDDISTSQSLVDKDKHVKLITDVANWVTSKKDVKSLIYCPPYYNKSWTGTTGRPYLEALRNVPENVDIMWTGNGVVASVNAADMQWPKDAHGRDPYMWLNWPVNDYKDARLLLGKAEVLIPGTHNISGVVSNPMKHAELSKIGIFAVADYTWNVDDFDQEESWLDSFKHIAPEVASELNTIAYHMSDPSPSGHGLVVGESENIKAELAQFLSEYSSGQPIETTGNTLIQEFDLVLDAIASFRVNNTNENMEEEVDPWLNSLQNVVLADKSAVLSAIAIQKENVDQAWEALAKATSALSLSKTFKIEKLNSPDVTVEAGAKRLVPFAEQLINKLDAQIYTLVDPEYVKPLAVSSYGSPSGLNLMVDGDLATNVYIQTLQQNGDWYGVDFGKTIKVEEIAITQGRNDADHDIFQRGFLEYSVNGQEWTAIGEERSGYKISASGLNVEARMVRYRLTHAGIPGGKPDLWTAVREFSVNAGKDKVSIYTDVTELKDTPVMVADNSVQLSNMDGITLKPSQYVGINLKSIEEITQVVLKASNGEVRLESSKNGVEWEQINEGNGAFASATYFRIINKGTENITVDLTRLMIKLNKFSPPMITHNYGSIYEGSINNVYNTSLENKVWFGSIQSKGKYIQIDMGGVVNVQNVAVVIGDGEGDFFRKGDLQLSLDGETWDTIHTFTNPSDRSLNFPEHEVPYRYKRVQVDGGKQARYVRLISTETQDAWLALNEILVNEGIERPGTANPAIQAEPAGVIGNEASLSVDQKLSTFYMPGTGNTGSLNYKLSKDTKVKEVIVLQNPSDNSNAAVSVRDARGWHKIGNLSSSYNTFDTSKYSNVFEVKIQWEGSTKPKIHEIITVKKDGNGEVDPSGKMTSVLSGVDTVAGGNDFQLAFGVKSVTDAVYAMDITMNYDPKLLEFKAATSLRSGIQVLETANHTPGKLRLLVVSEGAGNAVTGTLQLLTLDFGTKTVAEATESTIQIEKVIVADAEGKESETVTSGHKLKITAEEPEPGMTGDINKDGKVSIGDLAIVAANYGKDTSSPDWAEAKRADINKDGVIDLKDLALVARKITE</sequence>
<dbReference type="CDD" id="cd08547">
    <property type="entry name" value="Type_II_cohesin"/>
    <property type="match status" value="1"/>
</dbReference>
<dbReference type="InterPro" id="IPR018247">
    <property type="entry name" value="EF_Hand_1_Ca_BS"/>
</dbReference>
<dbReference type="GO" id="GO:1901135">
    <property type="term" value="P:carbohydrate derivative metabolic process"/>
    <property type="evidence" value="ECO:0007669"/>
    <property type="project" value="UniProtKB-ARBA"/>
</dbReference>
<dbReference type="InterPro" id="IPR011496">
    <property type="entry name" value="O-GlcNAcase_cat"/>
</dbReference>
<dbReference type="Gene3D" id="3.30.379.10">
    <property type="entry name" value="Chitobiase/beta-hexosaminidase domain 2-like"/>
    <property type="match status" value="1"/>
</dbReference>
<evidence type="ECO:0000259" key="8">
    <source>
        <dbReference type="PROSITE" id="PS52009"/>
    </source>
</evidence>
<evidence type="ECO:0000256" key="5">
    <source>
        <dbReference type="SAM" id="SignalP"/>
    </source>
</evidence>
<keyword evidence="5" id="KW-0732">Signal</keyword>
<dbReference type="SUPFAM" id="SSF55545">
    <property type="entry name" value="beta-N-acetylhexosaminidase-like domain"/>
    <property type="match status" value="1"/>
</dbReference>
<organism evidence="9 10">
    <name type="scientific">Paenibacillus odorifer</name>
    <dbReference type="NCBI Taxonomy" id="189426"/>
    <lineage>
        <taxon>Bacteria</taxon>
        <taxon>Bacillati</taxon>
        <taxon>Bacillota</taxon>
        <taxon>Bacilli</taxon>
        <taxon>Bacillales</taxon>
        <taxon>Paenibacillaceae</taxon>
        <taxon>Paenibacillus</taxon>
    </lineage>
</organism>
<dbReference type="RefSeq" id="WP_076283289.1">
    <property type="nucleotide sequence ID" value="NZ_MPTW01000001.1"/>
</dbReference>
<evidence type="ECO:0000313" key="9">
    <source>
        <dbReference type="EMBL" id="OME74787.1"/>
    </source>
</evidence>
<evidence type="ECO:0000256" key="3">
    <source>
        <dbReference type="ARBA" id="ARBA00030512"/>
    </source>
</evidence>
<dbReference type="InterPro" id="IPR008965">
    <property type="entry name" value="CBM2/CBM3_carb-bd_dom_sf"/>
</dbReference>
<feature type="signal peptide" evidence="5">
    <location>
        <begin position="1"/>
        <end position="25"/>
    </location>
</feature>
<dbReference type="PROSITE" id="PS00018">
    <property type="entry name" value="EF_HAND_1"/>
    <property type="match status" value="2"/>
</dbReference>
<dbReference type="Pfam" id="PF00963">
    <property type="entry name" value="Cohesin"/>
    <property type="match status" value="1"/>
</dbReference>
<keyword evidence="2 4" id="KW-0326">Glycosidase</keyword>
<dbReference type="InterPro" id="IPR051822">
    <property type="entry name" value="Glycosyl_Hydrolase_84"/>
</dbReference>
<comment type="caution">
    <text evidence="9">The sequence shown here is derived from an EMBL/GenBank/DDBJ whole genome shotgun (WGS) entry which is preliminary data.</text>
</comment>
<dbReference type="InterPro" id="IPR036439">
    <property type="entry name" value="Dockerin_dom_sf"/>
</dbReference>
<dbReference type="PROSITE" id="PS51766">
    <property type="entry name" value="DOCKERIN"/>
    <property type="match status" value="1"/>
</dbReference>
<dbReference type="Pfam" id="PF00754">
    <property type="entry name" value="F5_F8_type_C"/>
    <property type="match status" value="2"/>
</dbReference>
<dbReference type="Proteomes" id="UP000187425">
    <property type="component" value="Unassembled WGS sequence"/>
</dbReference>
<dbReference type="InterPro" id="IPR002102">
    <property type="entry name" value="Cohesin_dom"/>
</dbReference>
<dbReference type="PROSITE" id="PS00448">
    <property type="entry name" value="CLOS_CELLULOSOME_RPT"/>
    <property type="match status" value="1"/>
</dbReference>
<dbReference type="GO" id="GO:0015929">
    <property type="term" value="F:hexosaminidase activity"/>
    <property type="evidence" value="ECO:0007669"/>
    <property type="project" value="UniProtKB-ARBA"/>
</dbReference>
<feature type="domain" description="GH84" evidence="8">
    <location>
        <begin position="192"/>
        <end position="461"/>
    </location>
</feature>
<dbReference type="SUPFAM" id="SSF63446">
    <property type="entry name" value="Type I dockerin domain"/>
    <property type="match status" value="1"/>
</dbReference>
<dbReference type="InterPro" id="IPR013780">
    <property type="entry name" value="Glyco_hydro_b"/>
</dbReference>
<dbReference type="InterPro" id="IPR029018">
    <property type="entry name" value="Hex-like_dom2"/>
</dbReference>
<dbReference type="EMBL" id="MPTW01000001">
    <property type="protein sequence ID" value="OME74787.1"/>
    <property type="molecule type" value="Genomic_DNA"/>
</dbReference>
<feature type="chain" id="PRO_5012322392" description="Beta-N-acetylhexosaminidase" evidence="5">
    <location>
        <begin position="26"/>
        <end position="1373"/>
    </location>
</feature>
<dbReference type="InterPro" id="IPR000421">
    <property type="entry name" value="FA58C"/>
</dbReference>
<dbReference type="InterPro" id="IPR002105">
    <property type="entry name" value="Dockerin_1_rpt"/>
</dbReference>
<reference evidence="9 10" key="1">
    <citation type="submission" date="2016-11" db="EMBL/GenBank/DDBJ databases">
        <title>Paenibacillus species isolates.</title>
        <authorList>
            <person name="Beno S.M."/>
        </authorList>
    </citation>
    <scope>NUCLEOTIDE SEQUENCE [LARGE SCALE GENOMIC DNA]</scope>
    <source>
        <strain evidence="9 10">FSL H7-0443</strain>
    </source>
</reference>
<dbReference type="Pfam" id="PF21774">
    <property type="entry name" value="NagJ_C"/>
    <property type="match status" value="1"/>
</dbReference>